<evidence type="ECO:0000256" key="5">
    <source>
        <dbReference type="SAM" id="MobiDB-lite"/>
    </source>
</evidence>
<dbReference type="KEGG" id="pic:PICST_78999"/>
<dbReference type="InterPro" id="IPR051645">
    <property type="entry name" value="PER33/POM33_regulator"/>
</dbReference>
<dbReference type="GO" id="GO:0016020">
    <property type="term" value="C:membrane"/>
    <property type="evidence" value="ECO:0007669"/>
    <property type="project" value="UniProtKB-SubCell"/>
</dbReference>
<dbReference type="Proteomes" id="UP000002258">
    <property type="component" value="Chromosome 6"/>
</dbReference>
<evidence type="ECO:0000256" key="6">
    <source>
        <dbReference type="SAM" id="Phobius"/>
    </source>
</evidence>
<evidence type="ECO:0000256" key="2">
    <source>
        <dbReference type="ARBA" id="ARBA00022692"/>
    </source>
</evidence>
<reference evidence="7 8" key="1">
    <citation type="journal article" date="2007" name="Nat. Biotechnol.">
        <title>Genome sequence of the lignocellulose-bioconverting and xylose-fermenting yeast Pichia stipitis.</title>
        <authorList>
            <person name="Jeffries T.W."/>
            <person name="Grigoriev I.V."/>
            <person name="Grimwood J."/>
            <person name="Laplaza J.M."/>
            <person name="Aerts A."/>
            <person name="Salamov A."/>
            <person name="Schmutz J."/>
            <person name="Lindquist E."/>
            <person name="Dehal P."/>
            <person name="Shapiro H."/>
            <person name="Jin Y.S."/>
            <person name="Passoth V."/>
            <person name="Richardson P.M."/>
        </authorList>
    </citation>
    <scope>NUCLEOTIDE SEQUENCE [LARGE SCALE GENOMIC DNA]</scope>
    <source>
        <strain evidence="8">ATCC 58785 / CBS 6054 / NBRC 10063 / NRRL Y-11545</strain>
    </source>
</reference>
<dbReference type="GO" id="GO:0061024">
    <property type="term" value="P:membrane organization"/>
    <property type="evidence" value="ECO:0007669"/>
    <property type="project" value="TreeGrafter"/>
</dbReference>
<dbReference type="STRING" id="322104.A3LXY5"/>
<dbReference type="EMBL" id="CP000500">
    <property type="protein sequence ID" value="ABN67884.1"/>
    <property type="molecule type" value="Genomic_DNA"/>
</dbReference>
<gene>
    <name evidence="7" type="ORF">PICST_78999</name>
</gene>
<organism evidence="7 8">
    <name type="scientific">Scheffersomyces stipitis (strain ATCC 58785 / CBS 6054 / NBRC 10063 / NRRL Y-11545)</name>
    <name type="common">Yeast</name>
    <name type="synonym">Pichia stipitis</name>
    <dbReference type="NCBI Taxonomy" id="322104"/>
    <lineage>
        <taxon>Eukaryota</taxon>
        <taxon>Fungi</taxon>
        <taxon>Dikarya</taxon>
        <taxon>Ascomycota</taxon>
        <taxon>Saccharomycotina</taxon>
        <taxon>Pichiomycetes</taxon>
        <taxon>Debaryomycetaceae</taxon>
        <taxon>Scheffersomyces</taxon>
    </lineage>
</organism>
<dbReference type="GO" id="GO:0071786">
    <property type="term" value="P:endoplasmic reticulum tubular network organization"/>
    <property type="evidence" value="ECO:0007669"/>
    <property type="project" value="TreeGrafter"/>
</dbReference>
<dbReference type="RefSeq" id="XP_001385913.1">
    <property type="nucleotide sequence ID" value="XM_001385876.1"/>
</dbReference>
<dbReference type="InParanoid" id="A3LXY5"/>
<evidence type="ECO:0000256" key="4">
    <source>
        <dbReference type="ARBA" id="ARBA00023136"/>
    </source>
</evidence>
<comment type="subcellular location">
    <subcellularLocation>
        <location evidence="1">Membrane</location>
        <topology evidence="1">Multi-pass membrane protein</topology>
    </subcellularLocation>
</comment>
<evidence type="ECO:0000256" key="3">
    <source>
        <dbReference type="ARBA" id="ARBA00022989"/>
    </source>
</evidence>
<feature type="transmembrane region" description="Helical" evidence="6">
    <location>
        <begin position="192"/>
        <end position="209"/>
    </location>
</feature>
<keyword evidence="4 6" id="KW-0472">Membrane</keyword>
<feature type="transmembrane region" description="Helical" evidence="6">
    <location>
        <begin position="165"/>
        <end position="183"/>
    </location>
</feature>
<keyword evidence="2 6" id="KW-0812">Transmembrane</keyword>
<dbReference type="AlphaFoldDB" id="A3LXY5"/>
<protein>
    <submittedName>
        <fullName evidence="7">Uncharacterized protein</fullName>
    </submittedName>
</protein>
<dbReference type="PANTHER" id="PTHR12703">
    <property type="entry name" value="TRANSMEMBRANE PROTEIN 33"/>
    <property type="match status" value="1"/>
</dbReference>
<dbReference type="FunCoup" id="A3LXY5">
    <property type="interactions" value="57"/>
</dbReference>
<evidence type="ECO:0000256" key="1">
    <source>
        <dbReference type="ARBA" id="ARBA00004141"/>
    </source>
</evidence>
<dbReference type="eggNOG" id="ENOG502QRJ1">
    <property type="taxonomic scope" value="Eukaryota"/>
</dbReference>
<dbReference type="OrthoDB" id="5581259at2759"/>
<keyword evidence="3 6" id="KW-1133">Transmembrane helix</keyword>
<keyword evidence="8" id="KW-1185">Reference proteome</keyword>
<dbReference type="GO" id="GO:0005783">
    <property type="term" value="C:endoplasmic reticulum"/>
    <property type="evidence" value="ECO:0007669"/>
    <property type="project" value="TreeGrafter"/>
</dbReference>
<feature type="region of interest" description="Disordered" evidence="5">
    <location>
        <begin position="1"/>
        <end position="30"/>
    </location>
</feature>
<proteinExistence type="predicted"/>
<dbReference type="HOGENOM" id="CLU_1128958_0_0_1"/>
<evidence type="ECO:0000313" key="8">
    <source>
        <dbReference type="Proteomes" id="UP000002258"/>
    </source>
</evidence>
<feature type="transmembrane region" description="Helical" evidence="6">
    <location>
        <begin position="48"/>
        <end position="70"/>
    </location>
</feature>
<evidence type="ECO:0000313" key="7">
    <source>
        <dbReference type="EMBL" id="ABN67884.1"/>
    </source>
</evidence>
<feature type="transmembrane region" description="Helical" evidence="6">
    <location>
        <begin position="82"/>
        <end position="101"/>
    </location>
</feature>
<feature type="transmembrane region" description="Helical" evidence="6">
    <location>
        <begin position="122"/>
        <end position="145"/>
    </location>
</feature>
<sequence>MSSTAVQQPLSTDSGIPSTEPTHDVSGTTTIKRKKLVKKVAQPNKLKFLIWQAGHASTLVFGTISLLFQVLWLPNKYYINSISYRLALAGSIAALTATFSHKFGLHYLPSTSTLISYQNFQYLILAVVWLFTFKSIFKIIPFFLISLLHLAKQKNIEPVLKESGLLASIIAYDELVLIVYLLLRTLLFRRSAGFQLTLFLLFYWLRILYNKETQNLFSAVIERLDGKLSQVKNPKVQHYWQKTKAFLEQKRAHD</sequence>
<name>A3LXY5_PICST</name>
<dbReference type="PANTHER" id="PTHR12703:SF3">
    <property type="entry name" value="ABR032WP"/>
    <property type="match status" value="1"/>
</dbReference>
<dbReference type="OMA" id="WLRLNFS"/>
<dbReference type="GeneID" id="4839855"/>
<accession>A3LXY5</accession>